<dbReference type="PANTHER" id="PTHR36838">
    <property type="entry name" value="AUXIN EFFLUX CARRIER FAMILY PROTEIN"/>
    <property type="match status" value="1"/>
</dbReference>
<feature type="transmembrane region" description="Helical" evidence="7">
    <location>
        <begin position="77"/>
        <end position="99"/>
    </location>
</feature>
<dbReference type="InterPro" id="IPR004776">
    <property type="entry name" value="Mem_transp_PIN-like"/>
</dbReference>
<evidence type="ECO:0000256" key="3">
    <source>
        <dbReference type="ARBA" id="ARBA00022475"/>
    </source>
</evidence>
<gene>
    <name evidence="8" type="ORF">J7561_09530</name>
</gene>
<keyword evidence="2" id="KW-0813">Transport</keyword>
<keyword evidence="3" id="KW-1003">Cell membrane</keyword>
<feature type="transmembrane region" description="Helical" evidence="7">
    <location>
        <begin position="325"/>
        <end position="349"/>
    </location>
</feature>
<evidence type="ECO:0000313" key="8">
    <source>
        <dbReference type="EMBL" id="MBS7825435.1"/>
    </source>
</evidence>
<accession>A0AB35C3I4</accession>
<name>A0AB35C3I4_9GAMM</name>
<sequence length="350" mass="38698">MEILALLHKTLSNTAMIGAIFSTISIIGLGYYFRKTGIFNNQVGKILSSVVLTAALPALAFTSFMQDNDPQKMADGMTLLVFGFVIYIVLIILSKFFYFKYVGDEQTALRNLSIFGSTTFFSTPIISSLFGPVGVMLSSIFNISYRVFLYSYGYIQMSGLKMSSKNIKEMFLNPIVIATFAGLFIWAFQNSLPQVDVTTSGGAVKQYAFLRIDQTAPWLQQAMKYLAGLASPLAWLSIGATLGQINLKQAAENKTTWYYSFIKVVLIPALILVVLLFLHGTGMMPMSYDVIAVVVLMMMAPAATVVTTYAISFDREALLASNSSLISTILAVIFIPIWIVVLELVQHYFF</sequence>
<comment type="caution">
    <text evidence="8">The sequence shown here is derived from an EMBL/GenBank/DDBJ whole genome shotgun (WGS) entry which is preliminary data.</text>
</comment>
<keyword evidence="4 7" id="KW-0812">Transmembrane</keyword>
<evidence type="ECO:0000313" key="9">
    <source>
        <dbReference type="Proteomes" id="UP000680020"/>
    </source>
</evidence>
<feature type="transmembrane region" description="Helical" evidence="7">
    <location>
        <begin position="12"/>
        <end position="34"/>
    </location>
</feature>
<proteinExistence type="predicted"/>
<feature type="transmembrane region" description="Helical" evidence="7">
    <location>
        <begin position="170"/>
        <end position="188"/>
    </location>
</feature>
<evidence type="ECO:0000256" key="2">
    <source>
        <dbReference type="ARBA" id="ARBA00022448"/>
    </source>
</evidence>
<evidence type="ECO:0000256" key="1">
    <source>
        <dbReference type="ARBA" id="ARBA00004141"/>
    </source>
</evidence>
<keyword evidence="5 7" id="KW-1133">Transmembrane helix</keyword>
<comment type="subcellular location">
    <subcellularLocation>
        <location evidence="1">Membrane</location>
        <topology evidence="1">Multi-pass membrane protein</topology>
    </subcellularLocation>
</comment>
<feature type="transmembrane region" description="Helical" evidence="7">
    <location>
        <begin position="119"/>
        <end position="149"/>
    </location>
</feature>
<evidence type="ECO:0000256" key="6">
    <source>
        <dbReference type="ARBA" id="ARBA00023136"/>
    </source>
</evidence>
<feature type="transmembrane region" description="Helical" evidence="7">
    <location>
        <begin position="257"/>
        <end position="278"/>
    </location>
</feature>
<organism evidence="8 9">
    <name type="scientific">Wohlfahrtiimonas chitiniclastica</name>
    <dbReference type="NCBI Taxonomy" id="400946"/>
    <lineage>
        <taxon>Bacteria</taxon>
        <taxon>Pseudomonadati</taxon>
        <taxon>Pseudomonadota</taxon>
        <taxon>Gammaproteobacteria</taxon>
        <taxon>Cardiobacteriales</taxon>
        <taxon>Ignatzschineriaceae</taxon>
        <taxon>Wohlfahrtiimonas</taxon>
    </lineage>
</organism>
<reference evidence="8" key="1">
    <citation type="submission" date="2021-03" db="EMBL/GenBank/DDBJ databases">
        <title>Identification and antibiotic profiling of Wohlfahrtiimonas chitiniclastica, an underestimated human pathogen.</title>
        <authorList>
            <person name="Kopf A."/>
            <person name="Bunk B."/>
            <person name="Coldewey S."/>
            <person name="Gunzer F."/>
            <person name="Riedel T."/>
            <person name="Schroettner P."/>
        </authorList>
    </citation>
    <scope>NUCLEOTIDE SEQUENCE</scope>
    <source>
        <strain evidence="8">DSM 100917</strain>
    </source>
</reference>
<feature type="transmembrane region" description="Helical" evidence="7">
    <location>
        <begin position="290"/>
        <end position="313"/>
    </location>
</feature>
<dbReference type="GO" id="GO:0016020">
    <property type="term" value="C:membrane"/>
    <property type="evidence" value="ECO:0007669"/>
    <property type="project" value="UniProtKB-SubCell"/>
</dbReference>
<dbReference type="AlphaFoldDB" id="A0AB35C3I4"/>
<feature type="transmembrane region" description="Helical" evidence="7">
    <location>
        <begin position="46"/>
        <end position="65"/>
    </location>
</feature>
<dbReference type="Pfam" id="PF03547">
    <property type="entry name" value="Mem_trans"/>
    <property type="match status" value="1"/>
</dbReference>
<evidence type="ECO:0000256" key="5">
    <source>
        <dbReference type="ARBA" id="ARBA00022989"/>
    </source>
</evidence>
<dbReference type="GO" id="GO:0055085">
    <property type="term" value="P:transmembrane transport"/>
    <property type="evidence" value="ECO:0007669"/>
    <property type="project" value="InterPro"/>
</dbReference>
<dbReference type="PANTHER" id="PTHR36838:SF1">
    <property type="entry name" value="SLR1864 PROTEIN"/>
    <property type="match status" value="1"/>
</dbReference>
<dbReference type="RefSeq" id="WP_213404306.1">
    <property type="nucleotide sequence ID" value="NZ_JAGIBS010000007.1"/>
</dbReference>
<keyword evidence="6 7" id="KW-0472">Membrane</keyword>
<evidence type="ECO:0000256" key="4">
    <source>
        <dbReference type="ARBA" id="ARBA00022692"/>
    </source>
</evidence>
<evidence type="ECO:0000256" key="7">
    <source>
        <dbReference type="SAM" id="Phobius"/>
    </source>
</evidence>
<feature type="transmembrane region" description="Helical" evidence="7">
    <location>
        <begin position="225"/>
        <end position="245"/>
    </location>
</feature>
<protein>
    <submittedName>
        <fullName evidence="8">AEC family transporter</fullName>
    </submittedName>
</protein>
<dbReference type="EMBL" id="JAGIBU010000013">
    <property type="protein sequence ID" value="MBS7825435.1"/>
    <property type="molecule type" value="Genomic_DNA"/>
</dbReference>
<dbReference type="Proteomes" id="UP000680020">
    <property type="component" value="Unassembled WGS sequence"/>
</dbReference>